<protein>
    <submittedName>
        <fullName evidence="1">Uncharacterized protein</fullName>
    </submittedName>
</protein>
<accession>A0A9P4U5G2</accession>
<keyword evidence="2" id="KW-1185">Reference proteome</keyword>
<sequence>MHSYPSCRSRLTFLALSNSHRPTPFQHRRHLLQYLPLQPMKLFGGSPQDQSRRRSPLTANTLGVRHRRLALAIGDAGRQVGWALSTRANVVFDASLCYTRWIAYKTSRQPSCPQHHIFASLRRSIHSLQQLRCFVLLLYLLASASRNPVRSIIKFPKSFVDHCTERASPCPRDATAIYNTPSHFNDVTRDSIPAHHHFFERDLSPTTTIALSALCASPFFCPRGSYNSDYVPLSSPLYRTRTHTRVARNNRLTIPSPCL</sequence>
<proteinExistence type="predicted"/>
<comment type="caution">
    <text evidence="1">The sequence shown here is derived from an EMBL/GenBank/DDBJ whole genome shotgun (WGS) entry which is preliminary data.</text>
</comment>
<evidence type="ECO:0000313" key="2">
    <source>
        <dbReference type="Proteomes" id="UP000799764"/>
    </source>
</evidence>
<organism evidence="1 2">
    <name type="scientific">Karstenula rhodostoma CBS 690.94</name>
    <dbReference type="NCBI Taxonomy" id="1392251"/>
    <lineage>
        <taxon>Eukaryota</taxon>
        <taxon>Fungi</taxon>
        <taxon>Dikarya</taxon>
        <taxon>Ascomycota</taxon>
        <taxon>Pezizomycotina</taxon>
        <taxon>Dothideomycetes</taxon>
        <taxon>Pleosporomycetidae</taxon>
        <taxon>Pleosporales</taxon>
        <taxon>Massarineae</taxon>
        <taxon>Didymosphaeriaceae</taxon>
        <taxon>Karstenula</taxon>
    </lineage>
</organism>
<reference evidence="1" key="1">
    <citation type="journal article" date="2020" name="Stud. Mycol.">
        <title>101 Dothideomycetes genomes: a test case for predicting lifestyles and emergence of pathogens.</title>
        <authorList>
            <person name="Haridas S."/>
            <person name="Albert R."/>
            <person name="Binder M."/>
            <person name="Bloem J."/>
            <person name="Labutti K."/>
            <person name="Salamov A."/>
            <person name="Andreopoulos B."/>
            <person name="Baker S."/>
            <person name="Barry K."/>
            <person name="Bills G."/>
            <person name="Bluhm B."/>
            <person name="Cannon C."/>
            <person name="Castanera R."/>
            <person name="Culley D."/>
            <person name="Daum C."/>
            <person name="Ezra D."/>
            <person name="Gonzalez J."/>
            <person name="Henrissat B."/>
            <person name="Kuo A."/>
            <person name="Liang C."/>
            <person name="Lipzen A."/>
            <person name="Lutzoni F."/>
            <person name="Magnuson J."/>
            <person name="Mondo S."/>
            <person name="Nolan M."/>
            <person name="Ohm R."/>
            <person name="Pangilinan J."/>
            <person name="Park H.-J."/>
            <person name="Ramirez L."/>
            <person name="Alfaro M."/>
            <person name="Sun H."/>
            <person name="Tritt A."/>
            <person name="Yoshinaga Y."/>
            <person name="Zwiers L.-H."/>
            <person name="Turgeon B."/>
            <person name="Goodwin S."/>
            <person name="Spatafora J."/>
            <person name="Crous P."/>
            <person name="Grigoriev I."/>
        </authorList>
    </citation>
    <scope>NUCLEOTIDE SEQUENCE</scope>
    <source>
        <strain evidence="1">CBS 690.94</strain>
    </source>
</reference>
<gene>
    <name evidence="1" type="ORF">P171DRAFT_129777</name>
</gene>
<dbReference type="Proteomes" id="UP000799764">
    <property type="component" value="Unassembled WGS sequence"/>
</dbReference>
<name>A0A9P4U5G2_9PLEO</name>
<dbReference type="AlphaFoldDB" id="A0A9P4U5G2"/>
<dbReference type="OrthoDB" id="10448308at2759"/>
<evidence type="ECO:0000313" key="1">
    <source>
        <dbReference type="EMBL" id="KAF2439024.1"/>
    </source>
</evidence>
<dbReference type="EMBL" id="MU001510">
    <property type="protein sequence ID" value="KAF2439024.1"/>
    <property type="molecule type" value="Genomic_DNA"/>
</dbReference>